<evidence type="ECO:0000256" key="2">
    <source>
        <dbReference type="ARBA" id="ARBA00023155"/>
    </source>
</evidence>
<dbReference type="SUPFAM" id="SSF46689">
    <property type="entry name" value="Homeodomain-like"/>
    <property type="match status" value="1"/>
</dbReference>
<feature type="region of interest" description="Disordered" evidence="6">
    <location>
        <begin position="45"/>
        <end position="76"/>
    </location>
</feature>
<feature type="domain" description="Homeobox" evidence="7">
    <location>
        <begin position="316"/>
        <end position="376"/>
    </location>
</feature>
<dbReference type="GO" id="GO:0005634">
    <property type="term" value="C:nucleus"/>
    <property type="evidence" value="ECO:0007669"/>
    <property type="project" value="UniProtKB-SubCell"/>
</dbReference>
<dbReference type="AlphaFoldDB" id="A0A507ETF1"/>
<dbReference type="GO" id="GO:0000978">
    <property type="term" value="F:RNA polymerase II cis-regulatory region sequence-specific DNA binding"/>
    <property type="evidence" value="ECO:0007669"/>
    <property type="project" value="TreeGrafter"/>
</dbReference>
<organism evidence="8 9">
    <name type="scientific">Chytriomyces confervae</name>
    <dbReference type="NCBI Taxonomy" id="246404"/>
    <lineage>
        <taxon>Eukaryota</taxon>
        <taxon>Fungi</taxon>
        <taxon>Fungi incertae sedis</taxon>
        <taxon>Chytridiomycota</taxon>
        <taxon>Chytridiomycota incertae sedis</taxon>
        <taxon>Chytridiomycetes</taxon>
        <taxon>Chytridiales</taxon>
        <taxon>Chytriomycetaceae</taxon>
        <taxon>Chytriomyces</taxon>
    </lineage>
</organism>
<dbReference type="PROSITE" id="PS00027">
    <property type="entry name" value="HOMEOBOX_1"/>
    <property type="match status" value="1"/>
</dbReference>
<dbReference type="GO" id="GO:0000981">
    <property type="term" value="F:DNA-binding transcription factor activity, RNA polymerase II-specific"/>
    <property type="evidence" value="ECO:0007669"/>
    <property type="project" value="InterPro"/>
</dbReference>
<dbReference type="EMBL" id="QEAP01000439">
    <property type="protein sequence ID" value="TPX66516.1"/>
    <property type="molecule type" value="Genomic_DNA"/>
</dbReference>
<feature type="region of interest" description="Disordered" evidence="6">
    <location>
        <begin position="389"/>
        <end position="417"/>
    </location>
</feature>
<evidence type="ECO:0000256" key="6">
    <source>
        <dbReference type="SAM" id="MobiDB-lite"/>
    </source>
</evidence>
<dbReference type="PROSITE" id="PS50071">
    <property type="entry name" value="HOMEOBOX_2"/>
    <property type="match status" value="1"/>
</dbReference>
<dbReference type="SMART" id="SM00389">
    <property type="entry name" value="HOX"/>
    <property type="match status" value="1"/>
</dbReference>
<accession>A0A507ETF1</accession>
<evidence type="ECO:0000256" key="4">
    <source>
        <dbReference type="PROSITE-ProRule" id="PRU00108"/>
    </source>
</evidence>
<gene>
    <name evidence="8" type="ORF">CcCBS67573_g07808</name>
</gene>
<comment type="subcellular location">
    <subcellularLocation>
        <location evidence="4 5">Nucleus</location>
    </subcellularLocation>
</comment>
<keyword evidence="2 4" id="KW-0371">Homeobox</keyword>
<reference evidence="8 9" key="1">
    <citation type="journal article" date="2019" name="Sci. Rep.">
        <title>Comparative genomics of chytrid fungi reveal insights into the obligate biotrophic and pathogenic lifestyle of Synchytrium endobioticum.</title>
        <authorList>
            <person name="van de Vossenberg B.T.L.H."/>
            <person name="Warris S."/>
            <person name="Nguyen H.D.T."/>
            <person name="van Gent-Pelzer M.P.E."/>
            <person name="Joly D.L."/>
            <person name="van de Geest H.C."/>
            <person name="Bonants P.J.M."/>
            <person name="Smith D.S."/>
            <person name="Levesque C.A."/>
            <person name="van der Lee T.A.J."/>
        </authorList>
    </citation>
    <scope>NUCLEOTIDE SEQUENCE [LARGE SCALE GENOMIC DNA]</scope>
    <source>
        <strain evidence="8 9">CBS 675.73</strain>
    </source>
</reference>
<evidence type="ECO:0000256" key="5">
    <source>
        <dbReference type="RuleBase" id="RU000682"/>
    </source>
</evidence>
<proteinExistence type="predicted"/>
<comment type="caution">
    <text evidence="8">The sequence shown here is derived from an EMBL/GenBank/DDBJ whole genome shotgun (WGS) entry which is preliminary data.</text>
</comment>
<keyword evidence="9" id="KW-1185">Reference proteome</keyword>
<protein>
    <recommendedName>
        <fullName evidence="7">Homeobox domain-containing protein</fullName>
    </recommendedName>
</protein>
<feature type="DNA-binding region" description="Homeobox" evidence="4">
    <location>
        <begin position="318"/>
        <end position="377"/>
    </location>
</feature>
<feature type="region of interest" description="Disordered" evidence="6">
    <location>
        <begin position="281"/>
        <end position="301"/>
    </location>
</feature>
<dbReference type="PANTHER" id="PTHR24324:SF9">
    <property type="entry name" value="HOMEOBOX DOMAIN-CONTAINING PROTEIN"/>
    <property type="match status" value="1"/>
</dbReference>
<dbReference type="InterPro" id="IPR051000">
    <property type="entry name" value="Homeobox_DNA-bind_prot"/>
</dbReference>
<dbReference type="STRING" id="246404.A0A507ETF1"/>
<evidence type="ECO:0000313" key="9">
    <source>
        <dbReference type="Proteomes" id="UP000320333"/>
    </source>
</evidence>
<dbReference type="Proteomes" id="UP000320333">
    <property type="component" value="Unassembled WGS sequence"/>
</dbReference>
<name>A0A507ETF1_9FUNG</name>
<dbReference type="Gene3D" id="1.10.10.60">
    <property type="entry name" value="Homeodomain-like"/>
    <property type="match status" value="1"/>
</dbReference>
<evidence type="ECO:0000256" key="1">
    <source>
        <dbReference type="ARBA" id="ARBA00023125"/>
    </source>
</evidence>
<feature type="region of interest" description="Disordered" evidence="6">
    <location>
        <begin position="1"/>
        <end position="21"/>
    </location>
</feature>
<dbReference type="InterPro" id="IPR009057">
    <property type="entry name" value="Homeodomain-like_sf"/>
</dbReference>
<dbReference type="InterPro" id="IPR001356">
    <property type="entry name" value="HD"/>
</dbReference>
<dbReference type="InterPro" id="IPR017970">
    <property type="entry name" value="Homeobox_CS"/>
</dbReference>
<evidence type="ECO:0000256" key="3">
    <source>
        <dbReference type="ARBA" id="ARBA00023242"/>
    </source>
</evidence>
<feature type="compositionally biased region" description="Polar residues" evidence="6">
    <location>
        <begin position="67"/>
        <end position="76"/>
    </location>
</feature>
<evidence type="ECO:0000313" key="8">
    <source>
        <dbReference type="EMBL" id="TPX66516.1"/>
    </source>
</evidence>
<dbReference type="CDD" id="cd00086">
    <property type="entry name" value="homeodomain"/>
    <property type="match status" value="1"/>
</dbReference>
<dbReference type="OrthoDB" id="2157776at2759"/>
<keyword evidence="1 4" id="KW-0238">DNA-binding</keyword>
<keyword evidence="3 4" id="KW-0539">Nucleus</keyword>
<dbReference type="PANTHER" id="PTHR24324">
    <property type="entry name" value="HOMEOBOX PROTEIN HHEX"/>
    <property type="match status" value="1"/>
</dbReference>
<sequence length="435" mass="47801">MFHFATTTHTATSEDSSNTLGADPTLSYLLDRRFSLPNVTVFPNSTTSQLTPSSQQQQQQQAFLKPLSSSTQSNMSRRMSLPASNFLYQPSFTDMLHGPSPLGASSNTASLMDSFETFHHQTSASLMMMLQNEDPNCSSLGSINTTSQFSTPASSHPSTPVSFESAFNELLFESGQPSLPPISVSNVRGRSMSSSAFEHARRQQRFFVPQTEFAFKQQPQHQQPPLFDAKSSFLEPQKALSKHAQFAFPAPALVPAATIAEAEESPTLEVVPHALLSFSNNEARSNPTSPESPVTHMQPQNSLTPTVLDLMKQGEAGAKAQKFKPTEAQLSTLVGVFEKNPFPSAALRSHLAEVLQIQPKQVRFWFQNRRATYKINGVYVIKPKKASARKSSDACEAPAPEHTSVGEHEPDLAPVSSENPYFFVERARRNSLPNL</sequence>
<dbReference type="Pfam" id="PF00046">
    <property type="entry name" value="Homeodomain"/>
    <property type="match status" value="1"/>
</dbReference>
<feature type="compositionally biased region" description="Low complexity" evidence="6">
    <location>
        <begin position="45"/>
        <end position="61"/>
    </location>
</feature>
<evidence type="ECO:0000259" key="7">
    <source>
        <dbReference type="PROSITE" id="PS50071"/>
    </source>
</evidence>
<dbReference type="GO" id="GO:0030154">
    <property type="term" value="P:cell differentiation"/>
    <property type="evidence" value="ECO:0007669"/>
    <property type="project" value="TreeGrafter"/>
</dbReference>
<feature type="compositionally biased region" description="Low complexity" evidence="6">
    <location>
        <begin position="1"/>
        <end position="11"/>
    </location>
</feature>